<evidence type="ECO:0000313" key="17">
    <source>
        <dbReference type="EMBL" id="MDA3968421.1"/>
    </source>
</evidence>
<proteinExistence type="inferred from homology"/>
<keyword evidence="8 15" id="KW-0963">Cytoplasm</keyword>
<dbReference type="RefSeq" id="WP_271020713.1">
    <property type="nucleotide sequence ID" value="NZ_JAQHXR010000001.1"/>
</dbReference>
<dbReference type="InterPro" id="IPR026660">
    <property type="entry name" value="PRA-CH"/>
</dbReference>
<dbReference type="NCBIfam" id="TIGR03188">
    <property type="entry name" value="histidine_hisI"/>
    <property type="match status" value="1"/>
</dbReference>
<evidence type="ECO:0000256" key="2">
    <source>
        <dbReference type="ARBA" id="ARBA00001460"/>
    </source>
</evidence>
<dbReference type="Proteomes" id="UP001210261">
    <property type="component" value="Unassembled WGS sequence"/>
</dbReference>
<dbReference type="GO" id="GO:0004636">
    <property type="term" value="F:phosphoribosyl-ATP diphosphatase activity"/>
    <property type="evidence" value="ECO:0007669"/>
    <property type="project" value="UniProtKB-EC"/>
</dbReference>
<feature type="domain" description="Phosphoribosyl-AMP cyclohydrolase" evidence="16">
    <location>
        <begin position="30"/>
        <end position="103"/>
    </location>
</feature>
<dbReference type="CDD" id="cd11534">
    <property type="entry name" value="NTP-PPase_HisIE_like"/>
    <property type="match status" value="1"/>
</dbReference>
<evidence type="ECO:0000256" key="12">
    <source>
        <dbReference type="ARBA" id="ARBA00022840"/>
    </source>
</evidence>
<dbReference type="SUPFAM" id="SSF101386">
    <property type="entry name" value="all-alpha NTP pyrophosphatases"/>
    <property type="match status" value="1"/>
</dbReference>
<organism evidence="17 18">
    <name type="scientific">Helicobacter ibis</name>
    <dbReference type="NCBI Taxonomy" id="2962633"/>
    <lineage>
        <taxon>Bacteria</taxon>
        <taxon>Pseudomonadati</taxon>
        <taxon>Campylobacterota</taxon>
        <taxon>Epsilonproteobacteria</taxon>
        <taxon>Campylobacterales</taxon>
        <taxon>Helicobacteraceae</taxon>
        <taxon>Helicobacter</taxon>
    </lineage>
</organism>
<dbReference type="InterPro" id="IPR008179">
    <property type="entry name" value="HisE"/>
</dbReference>
<dbReference type="Pfam" id="PF01502">
    <property type="entry name" value="PRA-CH"/>
    <property type="match status" value="1"/>
</dbReference>
<evidence type="ECO:0000256" key="5">
    <source>
        <dbReference type="ARBA" id="ARBA00005204"/>
    </source>
</evidence>
<evidence type="ECO:0000313" key="18">
    <source>
        <dbReference type="Proteomes" id="UP001210261"/>
    </source>
</evidence>
<comment type="similarity">
    <text evidence="7 15">In the N-terminal section; belongs to the PRA-CH family.</text>
</comment>
<dbReference type="Pfam" id="PF01503">
    <property type="entry name" value="PRA-PH"/>
    <property type="match status" value="1"/>
</dbReference>
<evidence type="ECO:0000256" key="10">
    <source>
        <dbReference type="ARBA" id="ARBA00022741"/>
    </source>
</evidence>
<dbReference type="HAMAP" id="MF_01019">
    <property type="entry name" value="HisIE"/>
    <property type="match status" value="1"/>
</dbReference>
<protein>
    <recommendedName>
        <fullName evidence="15">Histidine biosynthesis bifunctional protein HisIE</fullName>
    </recommendedName>
    <domain>
        <recommendedName>
            <fullName evidence="15">Phosphoribosyl-AMP cyclohydrolase</fullName>
            <shortName evidence="15">PRA-CH</shortName>
            <ecNumber evidence="15">3.5.4.19</ecNumber>
        </recommendedName>
    </domain>
    <domain>
        <recommendedName>
            <fullName evidence="15">Phosphoribosyl-ATP pyrophosphatase</fullName>
            <shortName evidence="15">PRA-PH</shortName>
            <ecNumber evidence="15">3.6.1.31</ecNumber>
        </recommendedName>
    </domain>
</protein>
<keyword evidence="10 15" id="KW-0547">Nucleotide-binding</keyword>
<keyword evidence="14 15" id="KW-0511">Multifunctional enzyme</keyword>
<dbReference type="NCBIfam" id="NF002747">
    <property type="entry name" value="PRK02759.1"/>
    <property type="match status" value="1"/>
</dbReference>
<evidence type="ECO:0000256" key="15">
    <source>
        <dbReference type="HAMAP-Rule" id="MF_01019"/>
    </source>
</evidence>
<evidence type="ECO:0000256" key="11">
    <source>
        <dbReference type="ARBA" id="ARBA00022801"/>
    </source>
</evidence>
<dbReference type="HAMAP" id="MF_01020">
    <property type="entry name" value="HisE"/>
    <property type="match status" value="1"/>
</dbReference>
<evidence type="ECO:0000259" key="16">
    <source>
        <dbReference type="Pfam" id="PF01502"/>
    </source>
</evidence>
<comment type="subcellular location">
    <subcellularLocation>
        <location evidence="3 15">Cytoplasm</location>
    </subcellularLocation>
</comment>
<dbReference type="GO" id="GO:0004635">
    <property type="term" value="F:phosphoribosyl-AMP cyclohydrolase activity"/>
    <property type="evidence" value="ECO:0007669"/>
    <property type="project" value="UniProtKB-EC"/>
</dbReference>
<comment type="similarity">
    <text evidence="6 15">In the C-terminal section; belongs to the PRA-PH family.</text>
</comment>
<dbReference type="InterPro" id="IPR002496">
    <property type="entry name" value="PRib_AMP_CycHydrolase_dom"/>
</dbReference>
<reference evidence="17 18" key="1">
    <citation type="submission" date="2023-01" db="EMBL/GenBank/DDBJ databases">
        <title>Description of Helicobacter ibis sp. nov. isolated from faecal droppings of black-faced ibis (Theristicus melanopis).</title>
        <authorList>
            <person name="Lopez-Cantillo M."/>
            <person name="Vidal-Veuthey B."/>
            <person name="Mella A."/>
            <person name="De La Haba R."/>
            <person name="Collado L."/>
        </authorList>
    </citation>
    <scope>NUCLEOTIDE SEQUENCE [LARGE SCALE GENOMIC DNA]</scope>
    <source>
        <strain evidence="17 18">A82</strain>
    </source>
</reference>
<keyword evidence="12 15" id="KW-0067">ATP-binding</keyword>
<evidence type="ECO:0000256" key="9">
    <source>
        <dbReference type="ARBA" id="ARBA00022605"/>
    </source>
</evidence>
<evidence type="ECO:0000256" key="8">
    <source>
        <dbReference type="ARBA" id="ARBA00022490"/>
    </source>
</evidence>
<dbReference type="InterPro" id="IPR038019">
    <property type="entry name" value="PRib_AMP_CycHydrolase_sf"/>
</dbReference>
<evidence type="ECO:0000256" key="13">
    <source>
        <dbReference type="ARBA" id="ARBA00023102"/>
    </source>
</evidence>
<dbReference type="HAMAP" id="MF_01021">
    <property type="entry name" value="HisI"/>
    <property type="match status" value="1"/>
</dbReference>
<dbReference type="InterPro" id="IPR023019">
    <property type="entry name" value="His_synth_HisIE"/>
</dbReference>
<evidence type="ECO:0000256" key="3">
    <source>
        <dbReference type="ARBA" id="ARBA00004496"/>
    </source>
</evidence>
<evidence type="ECO:0000256" key="14">
    <source>
        <dbReference type="ARBA" id="ARBA00023268"/>
    </source>
</evidence>
<evidence type="ECO:0000256" key="6">
    <source>
        <dbReference type="ARBA" id="ARBA00007731"/>
    </source>
</evidence>
<keyword evidence="9 15" id="KW-0028">Amino-acid biosynthesis</keyword>
<sequence>MDILSSIQWDKLNGLIPAIAQDSKTNEVLMCAFMNKESLQLTIQTGYAHYFSRNKQRIWKKGESSGHSQKIVELMLDCDYDCLLLKVEQNGIACHTGNLTCFFNKIDQNSIVKTQSNSIDTTQIYDIFDNLFNTIQDKKFDSTEKSYTASLFAKGENQIGKKIVEESSELAFAIKDKDKKEIIYEAADLFYHALVGLSFSNITLDEVRTELLRRVGTSGIDEKNSRKK</sequence>
<comment type="catalytic activity">
    <reaction evidence="1 15">
        <text>1-(5-phospho-beta-D-ribosyl)-5'-AMP + H2O = 1-(5-phospho-beta-D-ribosyl)-5-[(5-phospho-beta-D-ribosylamino)methylideneamino]imidazole-4-carboxamide</text>
        <dbReference type="Rhea" id="RHEA:20049"/>
        <dbReference type="ChEBI" id="CHEBI:15377"/>
        <dbReference type="ChEBI" id="CHEBI:58435"/>
        <dbReference type="ChEBI" id="CHEBI:59457"/>
        <dbReference type="EC" id="3.5.4.19"/>
    </reaction>
</comment>
<evidence type="ECO:0000256" key="4">
    <source>
        <dbReference type="ARBA" id="ARBA00005169"/>
    </source>
</evidence>
<feature type="region of interest" description="Phosphoribosyl-ATP pyrophosphohydrolase" evidence="15">
    <location>
        <begin position="128"/>
        <end position="228"/>
    </location>
</feature>
<name>A0ABT4VCI9_9HELI</name>
<dbReference type="InterPro" id="IPR021130">
    <property type="entry name" value="PRib-ATP_PPHydrolase-like"/>
</dbReference>
<comment type="pathway">
    <text evidence="5 15">Amino-acid biosynthesis; L-histidine biosynthesis; L-histidine from 5-phospho-alpha-D-ribose 1-diphosphate: step 2/9.</text>
</comment>
<keyword evidence="13 15" id="KW-0368">Histidine biosynthesis</keyword>
<dbReference type="NCBIfam" id="NF001611">
    <property type="entry name" value="PRK00400.1-3"/>
    <property type="match status" value="1"/>
</dbReference>
<dbReference type="PANTHER" id="PTHR42945">
    <property type="entry name" value="HISTIDINE BIOSYNTHESIS BIFUNCTIONAL PROTEIN"/>
    <property type="match status" value="1"/>
</dbReference>
<dbReference type="PANTHER" id="PTHR42945:SF1">
    <property type="entry name" value="HISTIDINE BIOSYNTHESIS BIFUNCTIONAL PROTEIN HIS7"/>
    <property type="match status" value="1"/>
</dbReference>
<dbReference type="NCBIfam" id="NF000768">
    <property type="entry name" value="PRK00051.1"/>
    <property type="match status" value="1"/>
</dbReference>
<comment type="pathway">
    <text evidence="4 15">Amino-acid biosynthesis; L-histidine biosynthesis; L-histidine from 5-phospho-alpha-D-ribose 1-diphosphate: step 3/9.</text>
</comment>
<comment type="caution">
    <text evidence="17">The sequence shown here is derived from an EMBL/GenBank/DDBJ whole genome shotgun (WGS) entry which is preliminary data.</text>
</comment>
<keyword evidence="11 15" id="KW-0378">Hydrolase</keyword>
<evidence type="ECO:0000256" key="1">
    <source>
        <dbReference type="ARBA" id="ARBA00000024"/>
    </source>
</evidence>
<gene>
    <name evidence="15 17" type="primary">hisIE</name>
    <name evidence="15" type="synonym">hisI</name>
    <name evidence="17" type="ORF">PF021_01885</name>
</gene>
<dbReference type="EC" id="3.5.4.19" evidence="15"/>
<comment type="catalytic activity">
    <reaction evidence="2 15">
        <text>1-(5-phospho-beta-D-ribosyl)-ATP + H2O = 1-(5-phospho-beta-D-ribosyl)-5'-AMP + diphosphate + H(+)</text>
        <dbReference type="Rhea" id="RHEA:22828"/>
        <dbReference type="ChEBI" id="CHEBI:15377"/>
        <dbReference type="ChEBI" id="CHEBI:15378"/>
        <dbReference type="ChEBI" id="CHEBI:33019"/>
        <dbReference type="ChEBI" id="CHEBI:59457"/>
        <dbReference type="ChEBI" id="CHEBI:73183"/>
        <dbReference type="EC" id="3.6.1.31"/>
    </reaction>
</comment>
<dbReference type="Gene3D" id="1.10.287.1080">
    <property type="entry name" value="MazG-like"/>
    <property type="match status" value="1"/>
</dbReference>
<dbReference type="Gene3D" id="3.10.20.810">
    <property type="entry name" value="Phosphoribosyl-AMP cyclohydrolase"/>
    <property type="match status" value="1"/>
</dbReference>
<dbReference type="SUPFAM" id="SSF141734">
    <property type="entry name" value="HisI-like"/>
    <property type="match status" value="1"/>
</dbReference>
<feature type="region of interest" description="Phosphoribosyl-AMP cyclohydrolase" evidence="15">
    <location>
        <begin position="1"/>
        <end position="127"/>
    </location>
</feature>
<dbReference type="EC" id="3.6.1.31" evidence="15"/>
<accession>A0ABT4VCI9</accession>
<keyword evidence="18" id="KW-1185">Reference proteome</keyword>
<evidence type="ECO:0000256" key="7">
    <source>
        <dbReference type="ARBA" id="ARBA00008299"/>
    </source>
</evidence>
<dbReference type="EMBL" id="JAQHXR010000001">
    <property type="protein sequence ID" value="MDA3968421.1"/>
    <property type="molecule type" value="Genomic_DNA"/>
</dbReference>